<keyword evidence="1" id="KW-0472">Membrane</keyword>
<dbReference type="AlphaFoldDB" id="A0A1M6FIC9"/>
<organism evidence="2 3">
    <name type="scientific">Clostridium cavendishii DSM 21758</name>
    <dbReference type="NCBI Taxonomy" id="1121302"/>
    <lineage>
        <taxon>Bacteria</taxon>
        <taxon>Bacillati</taxon>
        <taxon>Bacillota</taxon>
        <taxon>Clostridia</taxon>
        <taxon>Eubacteriales</taxon>
        <taxon>Clostridiaceae</taxon>
        <taxon>Clostridium</taxon>
    </lineage>
</organism>
<gene>
    <name evidence="2" type="ORF">SAMN02745163_01145</name>
</gene>
<dbReference type="Proteomes" id="UP000184310">
    <property type="component" value="Unassembled WGS sequence"/>
</dbReference>
<sequence length="129" mass="14705">MKHNVGVNLDKELKFIMKNIKMPKPRNNKDYMQHNYSHSKFHENHESSNLKQMSEAIKDFIKGEDKKACCCKSKSQKKKIAIYSGITAALALSAVGITALSVHNKNKKSYKYKLNNYLGKASKLTKTLK</sequence>
<dbReference type="EMBL" id="FQZB01000005">
    <property type="protein sequence ID" value="SHI97423.1"/>
    <property type="molecule type" value="Genomic_DNA"/>
</dbReference>
<evidence type="ECO:0000313" key="2">
    <source>
        <dbReference type="EMBL" id="SHI97423.1"/>
    </source>
</evidence>
<feature type="transmembrane region" description="Helical" evidence="1">
    <location>
        <begin position="80"/>
        <end position="102"/>
    </location>
</feature>
<evidence type="ECO:0000256" key="1">
    <source>
        <dbReference type="SAM" id="Phobius"/>
    </source>
</evidence>
<keyword evidence="1" id="KW-1133">Transmembrane helix</keyword>
<keyword evidence="3" id="KW-1185">Reference proteome</keyword>
<name>A0A1M6FIC9_9CLOT</name>
<protein>
    <submittedName>
        <fullName evidence="2">Uncharacterized protein</fullName>
    </submittedName>
</protein>
<accession>A0A1M6FIC9</accession>
<reference evidence="2 3" key="1">
    <citation type="submission" date="2016-11" db="EMBL/GenBank/DDBJ databases">
        <authorList>
            <person name="Jaros S."/>
            <person name="Januszkiewicz K."/>
            <person name="Wedrychowicz H."/>
        </authorList>
    </citation>
    <scope>NUCLEOTIDE SEQUENCE [LARGE SCALE GENOMIC DNA]</scope>
    <source>
        <strain evidence="2 3">DSM 21758</strain>
    </source>
</reference>
<keyword evidence="1" id="KW-0812">Transmembrane</keyword>
<evidence type="ECO:0000313" key="3">
    <source>
        <dbReference type="Proteomes" id="UP000184310"/>
    </source>
</evidence>
<proteinExistence type="predicted"/>
<dbReference type="RefSeq" id="WP_072985704.1">
    <property type="nucleotide sequence ID" value="NZ_FQZB01000005.1"/>
</dbReference>